<dbReference type="Proteomes" id="UP000018680">
    <property type="component" value="Chromosome"/>
</dbReference>
<evidence type="ECO:0000256" key="1">
    <source>
        <dbReference type="SAM" id="MobiDB-lite"/>
    </source>
</evidence>
<protein>
    <submittedName>
        <fullName evidence="2">Uncharacterized protein</fullName>
    </submittedName>
</protein>
<dbReference type="HOGENOM" id="CLU_393748_0_0_12"/>
<dbReference type="EMBL" id="CP006939">
    <property type="protein sequence ID" value="AHC14089.1"/>
    <property type="molecule type" value="Genomic_DNA"/>
</dbReference>
<dbReference type="KEGG" id="slr:L21SP2_0660"/>
<reference evidence="2 3" key="1">
    <citation type="journal article" date="2015" name="Stand. Genomic Sci.">
        <title>Complete genome sequence and description of Salinispira pacifica gen. nov., sp. nov., a novel spirochaete isolated form a hypersaline microbial mat.</title>
        <authorList>
            <person name="Ben Hania W."/>
            <person name="Joseph M."/>
            <person name="Schumann P."/>
            <person name="Bunk B."/>
            <person name="Fiebig A."/>
            <person name="Sproer C."/>
            <person name="Klenk H.P."/>
            <person name="Fardeau M.L."/>
            <person name="Spring S."/>
        </authorList>
    </citation>
    <scope>NUCLEOTIDE SEQUENCE [LARGE SCALE GENOMIC DNA]</scope>
    <source>
        <strain evidence="2 3">L21-RPul-D2</strain>
    </source>
</reference>
<dbReference type="AlphaFoldDB" id="V5WEX6"/>
<name>V5WEX6_9SPIO</name>
<organism evidence="2 3">
    <name type="scientific">Salinispira pacifica</name>
    <dbReference type="NCBI Taxonomy" id="1307761"/>
    <lineage>
        <taxon>Bacteria</taxon>
        <taxon>Pseudomonadati</taxon>
        <taxon>Spirochaetota</taxon>
        <taxon>Spirochaetia</taxon>
        <taxon>Spirochaetales</taxon>
        <taxon>Spirochaetaceae</taxon>
        <taxon>Salinispira</taxon>
    </lineage>
</organism>
<sequence length="632" mass="72239">MRRFATPIRPNSFYGHTILEELPNTFGEDPTPLFIREAVQNSLDAHDEINVTVSIELKLRKVPADVLNSVFEKAGFSTDKEHFFLEFSDFGTYGLDGALQEPESLDDMGRFWRFALSMGVPQANDDAGGSWGMGKSIYHLMGSGFIIIYSQTKKENLSRLCAKWIVDERDTERAYLRDVGTGIAFWGSKENVPLTDINEIRPTLSNLGLSIRNEPGTSIFIHLDHDPEKYGFNDLKEFEQNFLRHCYQEVYRWYVIRLGDNFKHKLTIRNLPYHYKRSFERNPSFYLFRNLFETAYGYLKQDESESKDDSDIKIVPLKIKNKNITAVLVYRDLTRSELLMQAPDNFKSPVEYLMNNTSQESRSVCGMTRAAGMIVKYDSALLPEPGNPDEYRIGLLLINPECELKKPGSRSQYINAESYFRGCEGKDHSGWDDSLWSKIRKFREQSNYARMLFREIKNLFKDHDGTQKIDVSRDIAQGRIAGDLILGAFGFGHSGHAQSPDYSEHSPNGGSSGGTKSSIKEVKIHMIPKEGIIVFLVDLEVAKNQPLLLQSVAKVEKKYLTRRSWTEQFDINPPWNEAYDGLVNDRYNMTDKIVATDDGIKIPAGKRMELSILIRVESSDTRIKLGIKDLLL</sequence>
<evidence type="ECO:0000313" key="2">
    <source>
        <dbReference type="EMBL" id="AHC14089.1"/>
    </source>
</evidence>
<gene>
    <name evidence="2" type="ORF">L21SP2_0660</name>
</gene>
<evidence type="ECO:0000313" key="3">
    <source>
        <dbReference type="Proteomes" id="UP000018680"/>
    </source>
</evidence>
<feature type="compositionally biased region" description="Polar residues" evidence="1">
    <location>
        <begin position="497"/>
        <end position="508"/>
    </location>
</feature>
<dbReference type="OrthoDB" id="9146762at2"/>
<dbReference type="RefSeq" id="WP_024267020.1">
    <property type="nucleotide sequence ID" value="NC_023035.1"/>
</dbReference>
<keyword evidence="3" id="KW-1185">Reference proteome</keyword>
<proteinExistence type="predicted"/>
<accession>V5WEX6</accession>
<dbReference type="STRING" id="1307761.L21SP2_0660"/>
<feature type="region of interest" description="Disordered" evidence="1">
    <location>
        <begin position="497"/>
        <end position="517"/>
    </location>
</feature>
<dbReference type="eggNOG" id="ENOG502Z9CS">
    <property type="taxonomic scope" value="Bacteria"/>
</dbReference>